<dbReference type="OrthoDB" id="10347297at2759"/>
<keyword evidence="1" id="KW-0732">Signal</keyword>
<dbReference type="AlphaFoldDB" id="A0A381LIZ6"/>
<protein>
    <submittedName>
        <fullName evidence="2">BgtE-10102</fullName>
    </submittedName>
</protein>
<name>A0A381LIZ6_BLUGR</name>
<feature type="chain" id="PRO_5016979531" evidence="1">
    <location>
        <begin position="20"/>
        <end position="326"/>
    </location>
</feature>
<reference evidence="2" key="1">
    <citation type="submission" date="2018-07" db="EMBL/GenBank/DDBJ databases">
        <authorList>
            <person name="Quirk P.G."/>
            <person name="Krulwich T.A."/>
        </authorList>
    </citation>
    <scope>NUCLEOTIDE SEQUENCE</scope>
    <source>
        <strain evidence="2">96224</strain>
    </source>
</reference>
<dbReference type="EMBL" id="UIGY01000249">
    <property type="protein sequence ID" value="SUZ13853.1"/>
    <property type="molecule type" value="Genomic_DNA"/>
</dbReference>
<feature type="non-terminal residue" evidence="2">
    <location>
        <position position="326"/>
    </location>
</feature>
<evidence type="ECO:0000313" key="2">
    <source>
        <dbReference type="EMBL" id="SUZ13853.1"/>
    </source>
</evidence>
<organism evidence="2">
    <name type="scientific">Blumeria graminis f. sp. tritici 96224</name>
    <dbReference type="NCBI Taxonomy" id="1268274"/>
    <lineage>
        <taxon>Eukaryota</taxon>
        <taxon>Fungi</taxon>
        <taxon>Dikarya</taxon>
        <taxon>Ascomycota</taxon>
        <taxon>Pezizomycotina</taxon>
        <taxon>Leotiomycetes</taxon>
        <taxon>Erysiphales</taxon>
        <taxon>Erysiphaceae</taxon>
        <taxon>Blumeria</taxon>
    </lineage>
</organism>
<sequence length="326" mass="35612">MVLPHCIIAILLRTSGIFSSQQLVVIGNPNGRGLTTLHYDYGKKVFPTLRNKRIYVAPNRNPKTGISVTIYCSKIYNDKEIMSVVTKKLIPTKSSRVDNDAAMAKKCAAYLTNQDSLSKSAPGRRLVLKMSDVLNANMCDIRHIGRFAGENLVLLTGKNSCISPSRTHIPLSIDMDGEVQVKELLYKGQAIMGPQGVGVRMAMGLYLEELHLFTLGGSANPTWSFVTSPLHELNSGNGLKIFKFIFAEGGEFDAFRDLVNRNDPGTFSSLADAKSQGSKVILQKTNSAIASQRQSANKNFDVEVIRGKLSCPSTSIRGGKLDRSSL</sequence>
<gene>
    <name evidence="2" type="ORF">BGT96224V2_LOCUS7071</name>
</gene>
<feature type="signal peptide" evidence="1">
    <location>
        <begin position="1"/>
        <end position="19"/>
    </location>
</feature>
<accession>A0A381LIZ6</accession>
<evidence type="ECO:0000256" key="1">
    <source>
        <dbReference type="SAM" id="SignalP"/>
    </source>
</evidence>
<proteinExistence type="predicted"/>